<feature type="chain" id="PRO_5047279164" evidence="2">
    <location>
        <begin position="22"/>
        <end position="902"/>
    </location>
</feature>
<keyword evidence="2" id="KW-0732">Signal</keyword>
<organism evidence="3 4">
    <name type="scientific">Iphiclides podalirius</name>
    <name type="common">scarce swallowtail</name>
    <dbReference type="NCBI Taxonomy" id="110791"/>
    <lineage>
        <taxon>Eukaryota</taxon>
        <taxon>Metazoa</taxon>
        <taxon>Ecdysozoa</taxon>
        <taxon>Arthropoda</taxon>
        <taxon>Hexapoda</taxon>
        <taxon>Insecta</taxon>
        <taxon>Pterygota</taxon>
        <taxon>Neoptera</taxon>
        <taxon>Endopterygota</taxon>
        <taxon>Lepidoptera</taxon>
        <taxon>Glossata</taxon>
        <taxon>Ditrysia</taxon>
        <taxon>Papilionoidea</taxon>
        <taxon>Papilionidae</taxon>
        <taxon>Papilioninae</taxon>
        <taxon>Iphiclides</taxon>
    </lineage>
</organism>
<dbReference type="Proteomes" id="UP000837857">
    <property type="component" value="Chromosome 7"/>
</dbReference>
<evidence type="ECO:0000313" key="3">
    <source>
        <dbReference type="EMBL" id="CAH2072957.1"/>
    </source>
</evidence>
<evidence type="ECO:0000256" key="1">
    <source>
        <dbReference type="SAM" id="MobiDB-lite"/>
    </source>
</evidence>
<feature type="non-terminal residue" evidence="3">
    <location>
        <position position="1"/>
    </location>
</feature>
<proteinExistence type="predicted"/>
<gene>
    <name evidence="3" type="ORF">IPOD504_LOCUS15415</name>
</gene>
<reference evidence="3" key="1">
    <citation type="submission" date="2022-03" db="EMBL/GenBank/DDBJ databases">
        <authorList>
            <person name="Martin H S."/>
        </authorList>
    </citation>
    <scope>NUCLEOTIDE SEQUENCE</scope>
</reference>
<evidence type="ECO:0000256" key="2">
    <source>
        <dbReference type="SAM" id="SignalP"/>
    </source>
</evidence>
<dbReference type="EMBL" id="OW152819">
    <property type="protein sequence ID" value="CAH2072957.1"/>
    <property type="molecule type" value="Genomic_DNA"/>
</dbReference>
<accession>A0ABN8J460</accession>
<protein>
    <submittedName>
        <fullName evidence="3">Uncharacterized protein</fullName>
    </submittedName>
</protein>
<feature type="region of interest" description="Disordered" evidence="1">
    <location>
        <begin position="454"/>
        <end position="475"/>
    </location>
</feature>
<evidence type="ECO:0000313" key="4">
    <source>
        <dbReference type="Proteomes" id="UP000837857"/>
    </source>
</evidence>
<sequence>MRSFVLHFGVLLFIIDVRINAFAIRKPYNASYIVPQDLSAEESLQLEVKHDLKRPNGIDGDISNKNNDLSTVNNVSVKDTMSSAVPQIATTTELIDRSSAKEASAEMEKIIKSQEPFLAQSLKISKSSIATNINTNLKPDQASDMDKSMTVTLENIKAKTVLSDITNSGTTSVVTDNTKVPTTNTVSQKTVQPTVSISEYSNDTNTNLPPWKRYTIETTTENFVYESTTDGDNTTQTIEINLQERIRPNFAEDVRSQSYLDEDAIKEVLLQETSLKNNEEISEQNREEIFNNTDTTFATIEPYNTEISIHDTESTFQTDVTSTDISVSGKSHKDKAKSTKVYAVNPNYKPMKKIEVQPPKSLVRDPDDNSWRNESISSLGIVFKPKNSSKPFTQVLKNKTETEWSNILSRDSKNDLPDLRERLEKIAQRRKSKKKKADVFGNIIYTDYEENNSSEEITNTESTDVTTTTISTEEVTTSTESTLSTLSIVTSPIISSTVTTDTITTTQSVETNKTEMTMTQPMTSTNNLNLSQSNVPKKIKFQPFTTEKGKKFFNVFDYYDSSDDDENEYVELAKLELKKFTVPLHKSETPLTTSSPQAYQYTKPLRQYLPDRQPTIQYFPPLNANQPKPNRFDNDFEKKVKFNMKKASPKRIVSLTNAPDTPLGKYHSRYPEEQSTIKPDHALFPVELRTMYKSNEFTRNLYQSTPPQITTEQNNGYGVVDHNGGFNRATYVIKNYRDFLEQAAKDYDYERDVDFAPYTEPPLRGLTMSDLIVQRKDGAKSNANFNYDYDAKFRKDVLQRFVDNFNHNEARYNTDFPVLYNNSVMHVNLAGNGEAAASSRAFLKGLYNPSDSKLGYARRAYPNDDPNCDNGTVELSPAYELHYYVPDQEEKEEVEPKPPGLR</sequence>
<name>A0ABN8J460_9NEOP</name>
<keyword evidence="4" id="KW-1185">Reference proteome</keyword>
<feature type="signal peptide" evidence="2">
    <location>
        <begin position="1"/>
        <end position="21"/>
    </location>
</feature>